<protein>
    <submittedName>
        <fullName evidence="1">Uncharacterized protein</fullName>
    </submittedName>
</protein>
<organism evidence="1 2">
    <name type="scientific">Bradyrhizobium brasilense</name>
    <dbReference type="NCBI Taxonomy" id="1419277"/>
    <lineage>
        <taxon>Bacteria</taxon>
        <taxon>Pseudomonadati</taxon>
        <taxon>Pseudomonadota</taxon>
        <taxon>Alphaproteobacteria</taxon>
        <taxon>Hyphomicrobiales</taxon>
        <taxon>Nitrobacteraceae</taxon>
        <taxon>Bradyrhizobium</taxon>
    </lineage>
</organism>
<reference evidence="1 2" key="1">
    <citation type="submission" date="2016-10" db="EMBL/GenBank/DDBJ databases">
        <authorList>
            <person name="de Groot N.N."/>
        </authorList>
    </citation>
    <scope>NUCLEOTIDE SEQUENCE [LARGE SCALE GENOMIC DNA]</scope>
    <source>
        <strain evidence="1 2">R5</strain>
    </source>
</reference>
<proteinExistence type="predicted"/>
<dbReference type="Proteomes" id="UP000199245">
    <property type="component" value="Unassembled WGS sequence"/>
</dbReference>
<evidence type="ECO:0000313" key="2">
    <source>
        <dbReference type="Proteomes" id="UP000199245"/>
    </source>
</evidence>
<name>A0A1G7JYG3_9BRAD</name>
<gene>
    <name evidence="1" type="ORF">SAMN05216337_105053</name>
</gene>
<sequence length="643" mass="71031">MTSRIDHALFGYADGHRQLASTLRLPSQDLYHLGAASDLASDVRLDPSESYVTGLPLPDSRRYALIRTWPAPEMPRPGCVWSHVLLLDDATLSTQRDMSTFFALFRNPKQTDRSFYTLPISSMPTVGLEVVVRSELVVETIESYYARETAFLNAGVAAEQIEAAIAAVWSQQWPRLRAGFSFRTARLGSTRRRNAKYDVQVAPPESPRTVTPSAWAVAAASDASSHVVTPLRRFLWRYGRDLQDPRDRFRLLVETYLAAAGSERLPMTAAVEVFDRLQGEDDGSILKNDILGFGTSSLSICPPVSFLDMLRLLDARGSDAVVDIEEVGRRFERLPVGEAIEVVNFATSDGNRLERLREPIFEWTVARADDGIINAIGRPALRAKILTKRPDLITRRAIADLSGEDLAGLFEVCGTGEARKTVVETAVRRDLGEEAADILSRSLEATGAAAIDADLAGELHEAWRRPVANARDALLATDLLSRAGSLSDVLAIANLLGLARGVFAVGRSAANWSLRWHSLKRDVSEQVVSDIEAEFFSAALNEAGQAGWDLIAAVLPELRGTINRQPLGGEARRTLDRSLPYLDYDNWDLNRRMLLALHAMYRRTPTSDVLLSRAGLSEAEAEFVRIGPKEEPKKKVGLFWWLG</sequence>
<dbReference type="AlphaFoldDB" id="A0A1G7JYG3"/>
<dbReference type="Pfam" id="PF20012">
    <property type="entry name" value="GAP1-N1"/>
    <property type="match status" value="1"/>
</dbReference>
<accession>A0A1G7JYG3</accession>
<evidence type="ECO:0000313" key="1">
    <source>
        <dbReference type="EMBL" id="SDF29865.1"/>
    </source>
</evidence>
<dbReference type="EMBL" id="FMZW01000050">
    <property type="protein sequence ID" value="SDF29865.1"/>
    <property type="molecule type" value="Genomic_DNA"/>
</dbReference>